<reference evidence="3 4" key="1">
    <citation type="submission" date="2020-08" db="EMBL/GenBank/DDBJ databases">
        <title>Sequencing the genomes of 1000 actinobacteria strains.</title>
        <authorList>
            <person name="Klenk H.-P."/>
        </authorList>
    </citation>
    <scope>NUCLEOTIDE SEQUENCE [LARGE SCALE GENOMIC DNA]</scope>
    <source>
        <strain evidence="3 4">DSM 45084</strain>
    </source>
</reference>
<evidence type="ECO:0000259" key="2">
    <source>
        <dbReference type="Pfam" id="PF13472"/>
    </source>
</evidence>
<feature type="disulfide bond" evidence="1">
    <location>
        <begin position="93"/>
        <end position="119"/>
    </location>
</feature>
<evidence type="ECO:0000313" key="3">
    <source>
        <dbReference type="EMBL" id="MBB4966340.1"/>
    </source>
</evidence>
<keyword evidence="1" id="KW-1015">Disulfide bond</keyword>
<dbReference type="InterPro" id="IPR013830">
    <property type="entry name" value="SGNH_hydro"/>
</dbReference>
<feature type="disulfide bond" evidence="1">
    <location>
        <begin position="186"/>
        <end position="201"/>
    </location>
</feature>
<feature type="domain" description="SGNH hydrolase-type esterase" evidence="2">
    <location>
        <begin position="67"/>
        <end position="345"/>
    </location>
</feature>
<dbReference type="CDD" id="cd01823">
    <property type="entry name" value="SEST_like"/>
    <property type="match status" value="1"/>
</dbReference>
<sequence length="361" mass="37405">MDEVMGGPCVAAGIALHGSSGVEPKGVLAMRVSCVRIAIASCTLVAAALVAPALPASARAETVRWVAMGDAYTAGGIAAAGAEVVDGGLRDGCDRTAGSYPEVLRRMWADRYELVNVSCVGATIANVVSERQWPIGRESPFFGIADPDFPFPSVPAQMRALTPDTDLVTVGIGGNTLGFMEFVYACVVMGQWSDPETASPCAEHFTSGWDGVPTITDRLAVLAEQYGDMLMAIRAAAPQATVLAVGYPAIFPADPADCTVGQTPGGLLHFGTVTRPDLAWLRTAVVEPLNGVIAEQAAVHGVTFVDLYPAGIGHDACRPDGCDWVEGIRDETGEWALVRPNSAGHLAAAITIGAVLDAGQG</sequence>
<evidence type="ECO:0000313" key="4">
    <source>
        <dbReference type="Proteomes" id="UP000542674"/>
    </source>
</evidence>
<dbReference type="AlphaFoldDB" id="A0A7W7T4C2"/>
<dbReference type="SUPFAM" id="SSF52266">
    <property type="entry name" value="SGNH hydrolase"/>
    <property type="match status" value="1"/>
</dbReference>
<dbReference type="InterPro" id="IPR036514">
    <property type="entry name" value="SGNH_hydro_sf"/>
</dbReference>
<dbReference type="PANTHER" id="PTHR37981">
    <property type="entry name" value="LIPASE 2"/>
    <property type="match status" value="1"/>
</dbReference>
<dbReference type="GO" id="GO:0006629">
    <property type="term" value="P:lipid metabolic process"/>
    <property type="evidence" value="ECO:0007669"/>
    <property type="project" value="TreeGrafter"/>
</dbReference>
<dbReference type="GO" id="GO:0016788">
    <property type="term" value="F:hydrolase activity, acting on ester bonds"/>
    <property type="evidence" value="ECO:0007669"/>
    <property type="project" value="InterPro"/>
</dbReference>
<accession>A0A7W7T4C2</accession>
<proteinExistence type="predicted"/>
<dbReference type="Gene3D" id="3.40.50.1110">
    <property type="entry name" value="SGNH hydrolase"/>
    <property type="match status" value="1"/>
</dbReference>
<dbReference type="RefSeq" id="WP_184670277.1">
    <property type="nucleotide sequence ID" value="NZ_BAABAI010000026.1"/>
</dbReference>
<organism evidence="3 4">
    <name type="scientific">Saccharothrix violaceirubra</name>
    <dbReference type="NCBI Taxonomy" id="413306"/>
    <lineage>
        <taxon>Bacteria</taxon>
        <taxon>Bacillati</taxon>
        <taxon>Actinomycetota</taxon>
        <taxon>Actinomycetes</taxon>
        <taxon>Pseudonocardiales</taxon>
        <taxon>Pseudonocardiaceae</taxon>
        <taxon>Saccharothrix</taxon>
    </lineage>
</organism>
<dbReference type="InterPro" id="IPR037460">
    <property type="entry name" value="SEST-like"/>
</dbReference>
<dbReference type="Pfam" id="PF13472">
    <property type="entry name" value="Lipase_GDSL_2"/>
    <property type="match status" value="1"/>
</dbReference>
<keyword evidence="4" id="KW-1185">Reference proteome</keyword>
<evidence type="ECO:0000256" key="1">
    <source>
        <dbReference type="PIRSR" id="PIRSR637460-2"/>
    </source>
</evidence>
<comment type="caution">
    <text evidence="3">The sequence shown here is derived from an EMBL/GenBank/DDBJ whole genome shotgun (WGS) entry which is preliminary data.</text>
</comment>
<dbReference type="PANTHER" id="PTHR37981:SF1">
    <property type="entry name" value="SGNH HYDROLASE-TYPE ESTERASE DOMAIN-CONTAINING PROTEIN"/>
    <property type="match status" value="1"/>
</dbReference>
<protein>
    <recommendedName>
        <fullName evidence="2">SGNH hydrolase-type esterase domain-containing protein</fullName>
    </recommendedName>
</protein>
<name>A0A7W7T4C2_9PSEU</name>
<gene>
    <name evidence="3" type="ORF">F4559_003699</name>
</gene>
<dbReference type="EMBL" id="JACHJS010000001">
    <property type="protein sequence ID" value="MBB4966340.1"/>
    <property type="molecule type" value="Genomic_DNA"/>
</dbReference>
<dbReference type="Proteomes" id="UP000542674">
    <property type="component" value="Unassembled WGS sequence"/>
</dbReference>
<feature type="disulfide bond" evidence="1">
    <location>
        <begin position="258"/>
        <end position="317"/>
    </location>
</feature>